<evidence type="ECO:0000256" key="1">
    <source>
        <dbReference type="SAM" id="Phobius"/>
    </source>
</evidence>
<protein>
    <submittedName>
        <fullName evidence="2">Uncharacterized protein</fullName>
    </submittedName>
</protein>
<dbReference type="AlphaFoldDB" id="A0A810KT27"/>
<dbReference type="KEGG" id="aser:Asera_04810"/>
<evidence type="ECO:0000313" key="3">
    <source>
        <dbReference type="Proteomes" id="UP000680750"/>
    </source>
</evidence>
<feature type="transmembrane region" description="Helical" evidence="1">
    <location>
        <begin position="118"/>
        <end position="134"/>
    </location>
</feature>
<gene>
    <name evidence="2" type="ORF">Asera_04810</name>
</gene>
<feature type="transmembrane region" description="Helical" evidence="1">
    <location>
        <begin position="44"/>
        <end position="66"/>
    </location>
</feature>
<feature type="transmembrane region" description="Helical" evidence="1">
    <location>
        <begin position="210"/>
        <end position="229"/>
    </location>
</feature>
<keyword evidence="1" id="KW-1133">Transmembrane helix</keyword>
<evidence type="ECO:0000313" key="2">
    <source>
        <dbReference type="EMBL" id="BCJ26373.1"/>
    </source>
</evidence>
<reference evidence="2" key="1">
    <citation type="submission" date="2020-08" db="EMBL/GenBank/DDBJ databases">
        <title>Whole genome shotgun sequence of Actinocatenispora sera NBRC 101916.</title>
        <authorList>
            <person name="Komaki H."/>
            <person name="Tamura T."/>
        </authorList>
    </citation>
    <scope>NUCLEOTIDE SEQUENCE</scope>
    <source>
        <strain evidence="2">NBRC 101916</strain>
    </source>
</reference>
<dbReference type="OrthoDB" id="4558741at2"/>
<keyword evidence="1" id="KW-0472">Membrane</keyword>
<sequence length="251" mass="26478">MSTGPWYLSALVLIGVALIVYSTARELRRSARDAGVGDPVARRVVAVFAAGYVGWIVLTTLAAAGHVYRMESSTIKPWLLVGFAVPLAGLILLTRLPVMARILSGPHVASRLARPHEVRIVGVIFLIALVLGLLPPAFALPAALGDIAVGLAARGVSRRLRDGSGRRRAIWFNVLGIMDFVTAFTIAFVGGPGRSPILHLTPTTQDVSTLPLALIPTAGVPLLFVLHIVSLARLRTRTSAATMPAQPAPAA</sequence>
<keyword evidence="1" id="KW-0812">Transmembrane</keyword>
<feature type="transmembrane region" description="Helical" evidence="1">
    <location>
        <begin position="169"/>
        <end position="190"/>
    </location>
</feature>
<feature type="transmembrane region" description="Helical" evidence="1">
    <location>
        <begin position="140"/>
        <end position="157"/>
    </location>
</feature>
<dbReference type="EMBL" id="AP023354">
    <property type="protein sequence ID" value="BCJ26373.1"/>
    <property type="molecule type" value="Genomic_DNA"/>
</dbReference>
<keyword evidence="3" id="KW-1185">Reference proteome</keyword>
<dbReference type="RefSeq" id="WP_157034874.1">
    <property type="nucleotide sequence ID" value="NZ_AP023354.1"/>
</dbReference>
<accession>A0A810KT27</accession>
<feature type="transmembrane region" description="Helical" evidence="1">
    <location>
        <begin position="78"/>
        <end position="98"/>
    </location>
</feature>
<dbReference type="Proteomes" id="UP000680750">
    <property type="component" value="Chromosome"/>
</dbReference>
<organism evidence="2 3">
    <name type="scientific">Actinocatenispora sera</name>
    <dbReference type="NCBI Taxonomy" id="390989"/>
    <lineage>
        <taxon>Bacteria</taxon>
        <taxon>Bacillati</taxon>
        <taxon>Actinomycetota</taxon>
        <taxon>Actinomycetes</taxon>
        <taxon>Micromonosporales</taxon>
        <taxon>Micromonosporaceae</taxon>
        <taxon>Actinocatenispora</taxon>
    </lineage>
</organism>
<feature type="transmembrane region" description="Helical" evidence="1">
    <location>
        <begin position="6"/>
        <end position="24"/>
    </location>
</feature>
<proteinExistence type="predicted"/>
<name>A0A810KT27_9ACTN</name>